<feature type="region of interest" description="Disordered" evidence="1">
    <location>
        <begin position="1"/>
        <end position="53"/>
    </location>
</feature>
<dbReference type="GeneID" id="87822991"/>
<comment type="caution">
    <text evidence="2">The sequence shown here is derived from an EMBL/GenBank/DDBJ whole genome shotgun (WGS) entry which is preliminary data.</text>
</comment>
<reference evidence="2" key="1">
    <citation type="journal article" date="2023" name="Mol. Phylogenet. Evol.">
        <title>Genome-scale phylogeny and comparative genomics of the fungal order Sordariales.</title>
        <authorList>
            <person name="Hensen N."/>
            <person name="Bonometti L."/>
            <person name="Westerberg I."/>
            <person name="Brannstrom I.O."/>
            <person name="Guillou S."/>
            <person name="Cros-Aarteil S."/>
            <person name="Calhoun S."/>
            <person name="Haridas S."/>
            <person name="Kuo A."/>
            <person name="Mondo S."/>
            <person name="Pangilinan J."/>
            <person name="Riley R."/>
            <person name="LaButti K."/>
            <person name="Andreopoulos B."/>
            <person name="Lipzen A."/>
            <person name="Chen C."/>
            <person name="Yan M."/>
            <person name="Daum C."/>
            <person name="Ng V."/>
            <person name="Clum A."/>
            <person name="Steindorff A."/>
            <person name="Ohm R.A."/>
            <person name="Martin F."/>
            <person name="Silar P."/>
            <person name="Natvig D.O."/>
            <person name="Lalanne C."/>
            <person name="Gautier V."/>
            <person name="Ament-Velasquez S.L."/>
            <person name="Kruys A."/>
            <person name="Hutchinson M.I."/>
            <person name="Powell A.J."/>
            <person name="Barry K."/>
            <person name="Miller A.N."/>
            <person name="Grigoriev I.V."/>
            <person name="Debuchy R."/>
            <person name="Gladieux P."/>
            <person name="Hiltunen Thoren M."/>
            <person name="Johannesson H."/>
        </authorList>
    </citation>
    <scope>NUCLEOTIDE SEQUENCE</scope>
    <source>
        <strain evidence="2">CBS 731.68</strain>
    </source>
</reference>
<proteinExistence type="predicted"/>
<feature type="compositionally biased region" description="Basic and acidic residues" evidence="1">
    <location>
        <begin position="39"/>
        <end position="53"/>
    </location>
</feature>
<sequence length="53" mass="5971">MTHHNKPEQNPTPTSLPSPILMVPFSPSYTEPANCRESPSTRETETHHFVLTP</sequence>
<feature type="compositionally biased region" description="Polar residues" evidence="1">
    <location>
        <begin position="8"/>
        <end position="17"/>
    </location>
</feature>
<protein>
    <submittedName>
        <fullName evidence="2">Uncharacterized protein</fullName>
    </submittedName>
</protein>
<dbReference type="AlphaFoldDB" id="A0AAN6U937"/>
<accession>A0AAN6U937</accession>
<dbReference type="Proteomes" id="UP001302602">
    <property type="component" value="Unassembled WGS sequence"/>
</dbReference>
<evidence type="ECO:0000256" key="1">
    <source>
        <dbReference type="SAM" id="MobiDB-lite"/>
    </source>
</evidence>
<reference evidence="2" key="2">
    <citation type="submission" date="2023-05" db="EMBL/GenBank/DDBJ databases">
        <authorList>
            <consortium name="Lawrence Berkeley National Laboratory"/>
            <person name="Steindorff A."/>
            <person name="Hensen N."/>
            <person name="Bonometti L."/>
            <person name="Westerberg I."/>
            <person name="Brannstrom I.O."/>
            <person name="Guillou S."/>
            <person name="Cros-Aarteil S."/>
            <person name="Calhoun S."/>
            <person name="Haridas S."/>
            <person name="Kuo A."/>
            <person name="Mondo S."/>
            <person name="Pangilinan J."/>
            <person name="Riley R."/>
            <person name="Labutti K."/>
            <person name="Andreopoulos B."/>
            <person name="Lipzen A."/>
            <person name="Chen C."/>
            <person name="Yanf M."/>
            <person name="Daum C."/>
            <person name="Ng V."/>
            <person name="Clum A."/>
            <person name="Ohm R."/>
            <person name="Martin F."/>
            <person name="Silar P."/>
            <person name="Natvig D."/>
            <person name="Lalanne C."/>
            <person name="Gautier V."/>
            <person name="Ament-Velasquez S.L."/>
            <person name="Kruys A."/>
            <person name="Hutchinson M.I."/>
            <person name="Powell A.J."/>
            <person name="Barry K."/>
            <person name="Miller A.N."/>
            <person name="Grigoriev I.V."/>
            <person name="Debuchy R."/>
            <person name="Gladieux P."/>
            <person name="Thoren M.H."/>
            <person name="Johannesson H."/>
        </authorList>
    </citation>
    <scope>NUCLEOTIDE SEQUENCE</scope>
    <source>
        <strain evidence="2">CBS 731.68</strain>
    </source>
</reference>
<evidence type="ECO:0000313" key="3">
    <source>
        <dbReference type="Proteomes" id="UP001302602"/>
    </source>
</evidence>
<evidence type="ECO:0000313" key="2">
    <source>
        <dbReference type="EMBL" id="KAK4128399.1"/>
    </source>
</evidence>
<keyword evidence="3" id="KW-1185">Reference proteome</keyword>
<gene>
    <name evidence="2" type="ORF">N657DRAFT_20769</name>
</gene>
<dbReference type="RefSeq" id="XP_062652170.1">
    <property type="nucleotide sequence ID" value="XM_062786225.1"/>
</dbReference>
<name>A0AAN6U937_9PEZI</name>
<organism evidence="2 3">
    <name type="scientific">Parathielavia appendiculata</name>
    <dbReference type="NCBI Taxonomy" id="2587402"/>
    <lineage>
        <taxon>Eukaryota</taxon>
        <taxon>Fungi</taxon>
        <taxon>Dikarya</taxon>
        <taxon>Ascomycota</taxon>
        <taxon>Pezizomycotina</taxon>
        <taxon>Sordariomycetes</taxon>
        <taxon>Sordariomycetidae</taxon>
        <taxon>Sordariales</taxon>
        <taxon>Chaetomiaceae</taxon>
        <taxon>Parathielavia</taxon>
    </lineage>
</organism>
<dbReference type="EMBL" id="MU853223">
    <property type="protein sequence ID" value="KAK4128399.1"/>
    <property type="molecule type" value="Genomic_DNA"/>
</dbReference>